<keyword evidence="9" id="KW-1185">Reference proteome</keyword>
<feature type="transmembrane region" description="Helical" evidence="7">
    <location>
        <begin position="16"/>
        <end position="35"/>
    </location>
</feature>
<evidence type="ECO:0000256" key="6">
    <source>
        <dbReference type="ARBA" id="ARBA00023136"/>
    </source>
</evidence>
<keyword evidence="3" id="KW-0813">Transport</keyword>
<dbReference type="GO" id="GO:0005886">
    <property type="term" value="C:plasma membrane"/>
    <property type="evidence" value="ECO:0007669"/>
    <property type="project" value="TreeGrafter"/>
</dbReference>
<organism evidence="8 9">
    <name type="scientific">Hazenella coriacea</name>
    <dbReference type="NCBI Taxonomy" id="1179467"/>
    <lineage>
        <taxon>Bacteria</taxon>
        <taxon>Bacillati</taxon>
        <taxon>Bacillota</taxon>
        <taxon>Bacilli</taxon>
        <taxon>Bacillales</taxon>
        <taxon>Thermoactinomycetaceae</taxon>
        <taxon>Hazenella</taxon>
    </lineage>
</organism>
<feature type="transmembrane region" description="Helical" evidence="7">
    <location>
        <begin position="377"/>
        <end position="397"/>
    </location>
</feature>
<feature type="transmembrane region" description="Helical" evidence="7">
    <location>
        <begin position="286"/>
        <end position="308"/>
    </location>
</feature>
<evidence type="ECO:0000256" key="3">
    <source>
        <dbReference type="ARBA" id="ARBA00022448"/>
    </source>
</evidence>
<dbReference type="NCBIfam" id="NF037981">
    <property type="entry name" value="NCS2_1"/>
    <property type="match status" value="1"/>
</dbReference>
<comment type="similarity">
    <text evidence="2">Belongs to the nucleobase:cation symporter-2 (NCS2) (TC 2.A.40) family.</text>
</comment>
<keyword evidence="4 7" id="KW-0812">Transmembrane</keyword>
<name>A0A4R3LBR4_9BACL</name>
<feature type="transmembrane region" description="Helical" evidence="7">
    <location>
        <begin position="101"/>
        <end position="124"/>
    </location>
</feature>
<keyword evidence="5 7" id="KW-1133">Transmembrane helix</keyword>
<dbReference type="Pfam" id="PF00860">
    <property type="entry name" value="Xan_ur_permease"/>
    <property type="match status" value="1"/>
</dbReference>
<dbReference type="PANTHER" id="PTHR42810:SF1">
    <property type="entry name" value="PURINE PERMEASE YWDJ-RELATED"/>
    <property type="match status" value="1"/>
</dbReference>
<protein>
    <submittedName>
        <fullName evidence="8">Xanthine/uracil permease</fullName>
    </submittedName>
</protein>
<evidence type="ECO:0000256" key="4">
    <source>
        <dbReference type="ARBA" id="ARBA00022692"/>
    </source>
</evidence>
<feature type="transmembrane region" description="Helical" evidence="7">
    <location>
        <begin position="47"/>
        <end position="65"/>
    </location>
</feature>
<feature type="transmembrane region" description="Helical" evidence="7">
    <location>
        <begin position="130"/>
        <end position="152"/>
    </location>
</feature>
<feature type="transmembrane region" description="Helical" evidence="7">
    <location>
        <begin position="164"/>
        <end position="187"/>
    </location>
</feature>
<evidence type="ECO:0000313" key="9">
    <source>
        <dbReference type="Proteomes" id="UP000294937"/>
    </source>
</evidence>
<feature type="transmembrane region" description="Helical" evidence="7">
    <location>
        <begin position="347"/>
        <end position="365"/>
    </location>
</feature>
<keyword evidence="6 7" id="KW-0472">Membrane</keyword>
<proteinExistence type="inferred from homology"/>
<comment type="subcellular location">
    <subcellularLocation>
        <location evidence="1">Membrane</location>
        <topology evidence="1">Multi-pass membrane protein</topology>
    </subcellularLocation>
</comment>
<evidence type="ECO:0000256" key="2">
    <source>
        <dbReference type="ARBA" id="ARBA00008821"/>
    </source>
</evidence>
<sequence length="437" mass="47203">MRELSGKWFHDSMSSVQWFIFLLANALTLPIVIGQTFHLSGDEIAGLMQRTLFVVGLASLLQGWLGHRLPISNGPAGIWLGIFIMMGEVGKQQGKDLHSVLQLLEGGMLLTGLILLVVSVFGLINRMSTIFTPLVTGSYLMLLSLQLSGVFLKGTIGINDQGELSSGIFAIMALFVFLLVLALTIWGKGWLKSYAVLIGIILGWIGFWLLGWESGASNVDFQPQLPQVFAWGMPQISADMVVTSVLVTMVLISNQIGSIVAMNQALEGSKSENTGSLRRTGIVDSFANILSSIFSTVGMVPISLAAGFVRMTGQKRMLPFLMGTLLLTGISLIPAITSFFAQMPAPIANAVFLASFGQMFGIGLNSVLREPLTQRRLTILGLTLTLGVGMMFVPPSVFIPFPAVLQSVLGNGLLVGMLIALLFEQLWKEKESEHKAL</sequence>
<accession>A0A4R3LBR4</accession>
<gene>
    <name evidence="8" type="ORF">EDD58_101301</name>
</gene>
<dbReference type="GO" id="GO:0042907">
    <property type="term" value="F:xanthine transmembrane transporter activity"/>
    <property type="evidence" value="ECO:0007669"/>
    <property type="project" value="TreeGrafter"/>
</dbReference>
<feature type="transmembrane region" description="Helical" evidence="7">
    <location>
        <begin position="320"/>
        <end position="341"/>
    </location>
</feature>
<dbReference type="AlphaFoldDB" id="A0A4R3LBR4"/>
<evidence type="ECO:0000313" key="8">
    <source>
        <dbReference type="EMBL" id="TCS96665.1"/>
    </source>
</evidence>
<evidence type="ECO:0000256" key="7">
    <source>
        <dbReference type="SAM" id="Phobius"/>
    </source>
</evidence>
<reference evidence="8 9" key="1">
    <citation type="submission" date="2019-03" db="EMBL/GenBank/DDBJ databases">
        <title>Genomic Encyclopedia of Type Strains, Phase IV (KMG-IV): sequencing the most valuable type-strain genomes for metagenomic binning, comparative biology and taxonomic classification.</title>
        <authorList>
            <person name="Goeker M."/>
        </authorList>
    </citation>
    <scope>NUCLEOTIDE SEQUENCE [LARGE SCALE GENOMIC DNA]</scope>
    <source>
        <strain evidence="8 9">DSM 45707</strain>
    </source>
</reference>
<evidence type="ECO:0000256" key="5">
    <source>
        <dbReference type="ARBA" id="ARBA00022989"/>
    </source>
</evidence>
<dbReference type="PANTHER" id="PTHR42810">
    <property type="entry name" value="PURINE PERMEASE C1399.01C-RELATED"/>
    <property type="match status" value="1"/>
</dbReference>
<comment type="caution">
    <text evidence="8">The sequence shown here is derived from an EMBL/GenBank/DDBJ whole genome shotgun (WGS) entry which is preliminary data.</text>
</comment>
<dbReference type="InterPro" id="IPR006043">
    <property type="entry name" value="NCS2"/>
</dbReference>
<dbReference type="Proteomes" id="UP000294937">
    <property type="component" value="Unassembled WGS sequence"/>
</dbReference>
<feature type="transmembrane region" description="Helical" evidence="7">
    <location>
        <begin position="403"/>
        <end position="423"/>
    </location>
</feature>
<feature type="transmembrane region" description="Helical" evidence="7">
    <location>
        <begin position="193"/>
        <end position="212"/>
    </location>
</feature>
<evidence type="ECO:0000256" key="1">
    <source>
        <dbReference type="ARBA" id="ARBA00004141"/>
    </source>
</evidence>
<dbReference type="OrthoDB" id="5597247at2"/>
<dbReference type="EMBL" id="SMAG01000001">
    <property type="protein sequence ID" value="TCS96665.1"/>
    <property type="molecule type" value="Genomic_DNA"/>
</dbReference>